<sequence>MRAVISAILIVLGCVTAPLALTGFWVAGDIADTDRYVGTMAPLATDPDIREEVVEHVTVAITGPLRKRTPSPAEDLVRTLVEGVVAGEGFPSLWEDANRVAHRQLVAVLSGDGGQGAPEDGTVSIDLTPVYDRVRAPVDDLMRQELGAPLPALRPVIELSSSADLVRVRALYTWSLRLKWVLPVLSLAFLVAGVALAGDRMRALLGAGLGLAASMLVLAAGLAVIRDVYLPEYLSSAMSDAAATTVFDTLTGSLRAGLRVIFAVGLALAGTAFFLAHRARRAGRRHQPAAPANDVAAG</sequence>
<proteinExistence type="predicted"/>
<gene>
    <name evidence="2" type="ORF">J2S55_003249</name>
</gene>
<keyword evidence="1" id="KW-0812">Transmembrane</keyword>
<reference evidence="2 3" key="1">
    <citation type="submission" date="2023-07" db="EMBL/GenBank/DDBJ databases">
        <title>Sequencing the genomes of 1000 actinobacteria strains.</title>
        <authorList>
            <person name="Klenk H.-P."/>
        </authorList>
    </citation>
    <scope>NUCLEOTIDE SEQUENCE [LARGE SCALE GENOMIC DNA]</scope>
    <source>
        <strain evidence="2 3">DSM 44109</strain>
    </source>
</reference>
<dbReference type="Proteomes" id="UP001230426">
    <property type="component" value="Unassembled WGS sequence"/>
</dbReference>
<dbReference type="RefSeq" id="WP_306861337.1">
    <property type="nucleotide sequence ID" value="NZ_JAUSRB010000002.1"/>
</dbReference>
<accession>A0ABT9R418</accession>
<keyword evidence="3" id="KW-1185">Reference proteome</keyword>
<feature type="transmembrane region" description="Helical" evidence="1">
    <location>
        <begin position="180"/>
        <end position="197"/>
    </location>
</feature>
<feature type="transmembrane region" description="Helical" evidence="1">
    <location>
        <begin position="204"/>
        <end position="225"/>
    </location>
</feature>
<name>A0ABT9R418_9ACTN</name>
<evidence type="ECO:0000256" key="1">
    <source>
        <dbReference type="SAM" id="Phobius"/>
    </source>
</evidence>
<organism evidence="2 3">
    <name type="scientific">Streptosporangium brasiliense</name>
    <dbReference type="NCBI Taxonomy" id="47480"/>
    <lineage>
        <taxon>Bacteria</taxon>
        <taxon>Bacillati</taxon>
        <taxon>Actinomycetota</taxon>
        <taxon>Actinomycetes</taxon>
        <taxon>Streptosporangiales</taxon>
        <taxon>Streptosporangiaceae</taxon>
        <taxon>Streptosporangium</taxon>
    </lineage>
</organism>
<protein>
    <recommendedName>
        <fullName evidence="4">Integral membrane protein</fullName>
    </recommendedName>
</protein>
<evidence type="ECO:0000313" key="3">
    <source>
        <dbReference type="Proteomes" id="UP001230426"/>
    </source>
</evidence>
<dbReference type="EMBL" id="JAUSRB010000002">
    <property type="protein sequence ID" value="MDP9863983.1"/>
    <property type="molecule type" value="Genomic_DNA"/>
</dbReference>
<keyword evidence="1" id="KW-0472">Membrane</keyword>
<evidence type="ECO:0000313" key="2">
    <source>
        <dbReference type="EMBL" id="MDP9863983.1"/>
    </source>
</evidence>
<feature type="transmembrane region" description="Helical" evidence="1">
    <location>
        <begin position="256"/>
        <end position="276"/>
    </location>
</feature>
<keyword evidence="1" id="KW-1133">Transmembrane helix</keyword>
<evidence type="ECO:0008006" key="4">
    <source>
        <dbReference type="Google" id="ProtNLM"/>
    </source>
</evidence>
<comment type="caution">
    <text evidence="2">The sequence shown here is derived from an EMBL/GenBank/DDBJ whole genome shotgun (WGS) entry which is preliminary data.</text>
</comment>